<dbReference type="RefSeq" id="WP_347721402.1">
    <property type="nucleotide sequence ID" value="NZ_CP104395.1"/>
</dbReference>
<feature type="compositionally biased region" description="Basic and acidic residues" evidence="1">
    <location>
        <begin position="33"/>
        <end position="43"/>
    </location>
</feature>
<dbReference type="EMBL" id="CP104395">
    <property type="protein sequence ID" value="WEL19562.1"/>
    <property type="molecule type" value="Genomic_DNA"/>
</dbReference>
<gene>
    <name evidence="2" type="ORF">SVXNc_0544</name>
</gene>
<dbReference type="GeneID" id="90589981"/>
<accession>A0ABY8CEC2</accession>
<protein>
    <submittedName>
        <fullName evidence="2">Uncharacterized protein</fullName>
    </submittedName>
</protein>
<proteinExistence type="predicted"/>
<name>A0ABY8CEC2_9ARCH</name>
<sequence>MARDWSKLDEILERLDDDPNSLGEPNDSTGLSNRKEGDLEWRDESRGVGQYGLGGLSTFDGALTTLESWRDWGRRLEPETDEGRQNLEVFDTVATDVLERPEVYASTFFHGTANVIESDNPLETILEDNALRGSRETGNRDTGEYSSLPQVSVSAAPVISLFYAETSTPTIEDIHESVENDILGKELAEQKSKTQLHDIIGKQLTDAEPSEWRYKGVSVGKLYEEGRFSEEEAINYAQRTGRMYRSLLKRWDSLRSEEELEPVMFGIDPDALKGNISQKYPAHKNELIENNLSEIRADTVDLTNGSLYVRTQRLPAHRDKHGDKIDIGSIEGLVALHMAQNKDTYMEKHIDPENAREVNRAEDYIGKENPDISGYNFRVDKKHKRFRGTSVWGGDQMGITYGPEEDLFDLKDPTKNPFALELANVK</sequence>
<evidence type="ECO:0000313" key="2">
    <source>
        <dbReference type="EMBL" id="WEL19562.1"/>
    </source>
</evidence>
<evidence type="ECO:0000313" key="3">
    <source>
        <dbReference type="Proteomes" id="UP001218034"/>
    </source>
</evidence>
<feature type="region of interest" description="Disordered" evidence="1">
    <location>
        <begin position="14"/>
        <end position="43"/>
    </location>
</feature>
<reference evidence="2 3" key="1">
    <citation type="submission" date="2022-09" db="EMBL/GenBank/DDBJ databases">
        <title>Xylan utilization by haloarchaea-nanohaloarchaea associations.</title>
        <authorList>
            <person name="Yakimov M."/>
        </authorList>
    </citation>
    <scope>NUCLEOTIDE SEQUENCE [LARGE SCALE GENOMIC DNA]</scope>
    <source>
        <strain evidence="2 3">SVXNc</strain>
    </source>
</reference>
<dbReference type="Proteomes" id="UP001218034">
    <property type="component" value="Chromosome"/>
</dbReference>
<organism evidence="2 3">
    <name type="scientific">Candidatus Nanohalococcus occultus</name>
    <dbReference type="NCBI Taxonomy" id="2978047"/>
    <lineage>
        <taxon>Archaea</taxon>
        <taxon>Candidatus Nanohalarchaeota</taxon>
        <taxon>Candidatus Nanohalarchaeota incertae sedis</taxon>
        <taxon>Candidatus Nanohalococcus</taxon>
    </lineage>
</organism>
<evidence type="ECO:0000256" key="1">
    <source>
        <dbReference type="SAM" id="MobiDB-lite"/>
    </source>
</evidence>
<keyword evidence="3" id="KW-1185">Reference proteome</keyword>